<dbReference type="Proteomes" id="UP001595956">
    <property type="component" value="Unassembled WGS sequence"/>
</dbReference>
<accession>A0ABW0N383</accession>
<dbReference type="RefSeq" id="WP_345180427.1">
    <property type="nucleotide sequence ID" value="NZ_BAABFQ010000007.1"/>
</dbReference>
<organism evidence="1 2">
    <name type="scientific">Nocardioides caricicola</name>
    <dbReference type="NCBI Taxonomy" id="634770"/>
    <lineage>
        <taxon>Bacteria</taxon>
        <taxon>Bacillati</taxon>
        <taxon>Actinomycetota</taxon>
        <taxon>Actinomycetes</taxon>
        <taxon>Propionibacteriales</taxon>
        <taxon>Nocardioidaceae</taxon>
        <taxon>Nocardioides</taxon>
    </lineage>
</organism>
<evidence type="ECO:0000313" key="2">
    <source>
        <dbReference type="Proteomes" id="UP001595956"/>
    </source>
</evidence>
<gene>
    <name evidence="1" type="ORF">ACFPKY_14715</name>
</gene>
<evidence type="ECO:0000313" key="1">
    <source>
        <dbReference type="EMBL" id="MFC5494365.1"/>
    </source>
</evidence>
<evidence type="ECO:0008006" key="3">
    <source>
        <dbReference type="Google" id="ProtNLM"/>
    </source>
</evidence>
<name>A0ABW0N383_9ACTN</name>
<sequence>MSTQPLGPAWRGLVDDAAIFPPGDAPLADAAAAHQARRADPYADLVGTFVVKDLDLPALKATPLALSVVITGGAGQIAGTAALARKLHISIDGIEIALRDPGDPVGAARRVAAAVDAARADGQLDDEVPVYVELPHVGSTGAWLAAADEVAAHEFRLKFRTGGLDASAFPAPHALARWIDAALDRETPFKCTAGLHRAVRHTGEDGFEHHGFLNVLVATRRAFDGAPLDEVVATLEERQPAVLVEDAGELDRARRWFTSFGSCSVQEPLDDLLAYGLLEAS</sequence>
<keyword evidence="2" id="KW-1185">Reference proteome</keyword>
<reference evidence="2" key="1">
    <citation type="journal article" date="2019" name="Int. J. Syst. Evol. Microbiol.">
        <title>The Global Catalogue of Microorganisms (GCM) 10K type strain sequencing project: providing services to taxonomists for standard genome sequencing and annotation.</title>
        <authorList>
            <consortium name="The Broad Institute Genomics Platform"/>
            <consortium name="The Broad Institute Genome Sequencing Center for Infectious Disease"/>
            <person name="Wu L."/>
            <person name="Ma J."/>
        </authorList>
    </citation>
    <scope>NUCLEOTIDE SEQUENCE [LARGE SCALE GENOMIC DNA]</scope>
    <source>
        <strain evidence="2">KACC 13778</strain>
    </source>
</reference>
<comment type="caution">
    <text evidence="1">The sequence shown here is derived from an EMBL/GenBank/DDBJ whole genome shotgun (WGS) entry which is preliminary data.</text>
</comment>
<proteinExistence type="predicted"/>
<protein>
    <recommendedName>
        <fullName evidence="3">Transaldolase</fullName>
    </recommendedName>
</protein>
<dbReference type="EMBL" id="JBHSMD010000004">
    <property type="protein sequence ID" value="MFC5494365.1"/>
    <property type="molecule type" value="Genomic_DNA"/>
</dbReference>